<dbReference type="SMART" id="SM00267">
    <property type="entry name" value="GGDEF"/>
    <property type="match status" value="1"/>
</dbReference>
<dbReference type="NCBIfam" id="TIGR00254">
    <property type="entry name" value="GGDEF"/>
    <property type="match status" value="1"/>
</dbReference>
<organism evidence="3 4">
    <name type="scientific">Williamsia limnetica</name>
    <dbReference type="NCBI Taxonomy" id="882452"/>
    <lineage>
        <taxon>Bacteria</taxon>
        <taxon>Bacillati</taxon>
        <taxon>Actinomycetota</taxon>
        <taxon>Actinomycetes</taxon>
        <taxon>Mycobacteriales</taxon>
        <taxon>Nocardiaceae</taxon>
        <taxon>Williamsia</taxon>
    </lineage>
</organism>
<dbReference type="AlphaFoldDB" id="A0A318S706"/>
<comment type="caution">
    <text evidence="3">The sequence shown here is derived from an EMBL/GenBank/DDBJ whole genome shotgun (WGS) entry which is preliminary data.</text>
</comment>
<feature type="domain" description="GGDEF" evidence="2">
    <location>
        <begin position="188"/>
        <end position="321"/>
    </location>
</feature>
<dbReference type="Proteomes" id="UP000247591">
    <property type="component" value="Unassembled WGS sequence"/>
</dbReference>
<name>A0A318S706_WILLI</name>
<dbReference type="PROSITE" id="PS50887">
    <property type="entry name" value="GGDEF"/>
    <property type="match status" value="1"/>
</dbReference>
<evidence type="ECO:0000259" key="2">
    <source>
        <dbReference type="PROSITE" id="PS50887"/>
    </source>
</evidence>
<evidence type="ECO:0000256" key="1">
    <source>
        <dbReference type="SAM" id="MobiDB-lite"/>
    </source>
</evidence>
<gene>
    <name evidence="3" type="ORF">DFR67_102349</name>
</gene>
<dbReference type="SUPFAM" id="SSF55073">
    <property type="entry name" value="Nucleotide cyclase"/>
    <property type="match status" value="1"/>
</dbReference>
<protein>
    <submittedName>
        <fullName evidence="3">Diguanylate cyclase (GGDEF)-like protein</fullName>
    </submittedName>
</protein>
<feature type="region of interest" description="Disordered" evidence="1">
    <location>
        <begin position="1"/>
        <end position="21"/>
    </location>
</feature>
<dbReference type="Gene3D" id="3.30.70.270">
    <property type="match status" value="1"/>
</dbReference>
<dbReference type="Gene3D" id="3.30.450.20">
    <property type="entry name" value="PAS domain"/>
    <property type="match status" value="1"/>
</dbReference>
<evidence type="ECO:0000313" key="3">
    <source>
        <dbReference type="EMBL" id="PYE20211.1"/>
    </source>
</evidence>
<keyword evidence="4" id="KW-1185">Reference proteome</keyword>
<dbReference type="CDD" id="cd01949">
    <property type="entry name" value="GGDEF"/>
    <property type="match status" value="1"/>
</dbReference>
<sequence length="332" mass="35592">MKTFARQKRKATPTRPGGQEAGFDHASVISSLLEAVVVVSPRRGIRVANPAALELLELDARHLDLGGGLAGVLSLTDAEGSPLAPGSYPDRMVTRTGRSVSGMVVGYLLPNGRRLHLKCNAVLVNGSDDDDPTIAVSIRDITEKHASWRRLAYAAHHDLMTGLLNRTAALTRLQTALADRQEVDGTPRSLAIMFIDLDHMKRVNDTLGHADGDRALIAVARRLHSLIAPPGFVGRLGGDEFVAVVDTDDPDEVEWISRAIHERLAEPVDVRGQGFVISASVGLVRMPADDDRPAAQIIRDADEAMYAAKASGGGRTVDFDDLGRGEIRSIGA</sequence>
<dbReference type="PANTHER" id="PTHR44757">
    <property type="entry name" value="DIGUANYLATE CYCLASE DGCP"/>
    <property type="match status" value="1"/>
</dbReference>
<dbReference type="InterPro" id="IPR052155">
    <property type="entry name" value="Biofilm_reg_signaling"/>
</dbReference>
<dbReference type="PANTHER" id="PTHR44757:SF2">
    <property type="entry name" value="BIOFILM ARCHITECTURE MAINTENANCE PROTEIN MBAA"/>
    <property type="match status" value="1"/>
</dbReference>
<reference evidence="3 4" key="1">
    <citation type="submission" date="2018-06" db="EMBL/GenBank/DDBJ databases">
        <title>Genomic Encyclopedia of Type Strains, Phase IV (KMG-IV): sequencing the most valuable type-strain genomes for metagenomic binning, comparative biology and taxonomic classification.</title>
        <authorList>
            <person name="Goeker M."/>
        </authorList>
    </citation>
    <scope>NUCLEOTIDE SEQUENCE [LARGE SCALE GENOMIC DNA]</scope>
    <source>
        <strain evidence="3 4">DSM 45521</strain>
    </source>
</reference>
<accession>A0A318S706</accession>
<proteinExistence type="predicted"/>
<dbReference type="RefSeq" id="WP_110468204.1">
    <property type="nucleotide sequence ID" value="NZ_QJSP01000002.1"/>
</dbReference>
<dbReference type="InterPro" id="IPR043128">
    <property type="entry name" value="Rev_trsase/Diguanyl_cyclase"/>
</dbReference>
<dbReference type="OrthoDB" id="23692at2"/>
<feature type="compositionally biased region" description="Basic residues" evidence="1">
    <location>
        <begin position="1"/>
        <end position="12"/>
    </location>
</feature>
<dbReference type="Pfam" id="PF00990">
    <property type="entry name" value="GGDEF"/>
    <property type="match status" value="1"/>
</dbReference>
<dbReference type="InterPro" id="IPR000160">
    <property type="entry name" value="GGDEF_dom"/>
</dbReference>
<evidence type="ECO:0000313" key="4">
    <source>
        <dbReference type="Proteomes" id="UP000247591"/>
    </source>
</evidence>
<dbReference type="InterPro" id="IPR029787">
    <property type="entry name" value="Nucleotide_cyclase"/>
</dbReference>
<dbReference type="EMBL" id="QJSP01000002">
    <property type="protein sequence ID" value="PYE20211.1"/>
    <property type="molecule type" value="Genomic_DNA"/>
</dbReference>